<organism evidence="9 10">
    <name type="scientific">Segatella copri</name>
    <dbReference type="NCBI Taxonomy" id="165179"/>
    <lineage>
        <taxon>Bacteria</taxon>
        <taxon>Pseudomonadati</taxon>
        <taxon>Bacteroidota</taxon>
        <taxon>Bacteroidia</taxon>
        <taxon>Bacteroidales</taxon>
        <taxon>Prevotellaceae</taxon>
        <taxon>Segatella</taxon>
    </lineage>
</organism>
<feature type="domain" description="Histidine kinase" evidence="7">
    <location>
        <begin position="92"/>
        <end position="290"/>
    </location>
</feature>
<evidence type="ECO:0000259" key="7">
    <source>
        <dbReference type="PROSITE" id="PS50109"/>
    </source>
</evidence>
<gene>
    <name evidence="9" type="ORF">DW079_09610</name>
    <name evidence="8" type="ORF">NND11_13710</name>
</gene>
<proteinExistence type="predicted"/>
<evidence type="ECO:0000313" key="10">
    <source>
        <dbReference type="Proteomes" id="UP000286211"/>
    </source>
</evidence>
<dbReference type="RefSeq" id="WP_119236444.1">
    <property type="nucleotide sequence ID" value="NZ_CATKVV010000004.1"/>
</dbReference>
<keyword evidence="6" id="KW-1133">Transmembrane helix</keyword>
<keyword evidence="6" id="KW-0812">Transmembrane</keyword>
<dbReference type="EMBL" id="JANDXR010000021">
    <property type="protein sequence ID" value="MCP9502584.1"/>
    <property type="molecule type" value="Genomic_DNA"/>
</dbReference>
<dbReference type="Proteomes" id="UP000286211">
    <property type="component" value="Unassembled WGS sequence"/>
</dbReference>
<dbReference type="GO" id="GO:0016301">
    <property type="term" value="F:kinase activity"/>
    <property type="evidence" value="ECO:0007669"/>
    <property type="project" value="UniProtKB-KW"/>
</dbReference>
<name>A0A3R6J4A3_9BACT</name>
<dbReference type="EMBL" id="QRNB01000047">
    <property type="protein sequence ID" value="RHK09743.1"/>
    <property type="molecule type" value="Genomic_DNA"/>
</dbReference>
<dbReference type="Pfam" id="PF02518">
    <property type="entry name" value="HATPase_c"/>
    <property type="match status" value="1"/>
</dbReference>
<evidence type="ECO:0000256" key="6">
    <source>
        <dbReference type="SAM" id="Phobius"/>
    </source>
</evidence>
<keyword evidence="4" id="KW-0067">ATP-binding</keyword>
<dbReference type="Proteomes" id="UP001206014">
    <property type="component" value="Unassembled WGS sequence"/>
</dbReference>
<reference evidence="9 10" key="1">
    <citation type="submission" date="2018-08" db="EMBL/GenBank/DDBJ databases">
        <title>A genome reference for cultivated species of the human gut microbiota.</title>
        <authorList>
            <person name="Zou Y."/>
            <person name="Xue W."/>
            <person name="Luo G."/>
        </authorList>
    </citation>
    <scope>NUCLEOTIDE SEQUENCE [LARGE SCALE GENOMIC DNA]</scope>
    <source>
        <strain evidence="9 10">AF46-2NS</strain>
    </source>
</reference>
<dbReference type="GO" id="GO:0000160">
    <property type="term" value="P:phosphorelay signal transduction system"/>
    <property type="evidence" value="ECO:0007669"/>
    <property type="project" value="UniProtKB-KW"/>
</dbReference>
<keyword evidence="6" id="KW-0472">Membrane</keyword>
<comment type="caution">
    <text evidence="9">The sequence shown here is derived from an EMBL/GenBank/DDBJ whole genome shotgun (WGS) entry which is preliminary data.</text>
</comment>
<dbReference type="InterPro" id="IPR005467">
    <property type="entry name" value="His_kinase_dom"/>
</dbReference>
<accession>A0A3R6J4A3</accession>
<evidence type="ECO:0000313" key="9">
    <source>
        <dbReference type="EMBL" id="RHK09743.1"/>
    </source>
</evidence>
<dbReference type="GO" id="GO:0005524">
    <property type="term" value="F:ATP binding"/>
    <property type="evidence" value="ECO:0007669"/>
    <property type="project" value="UniProtKB-KW"/>
</dbReference>
<keyword evidence="3 9" id="KW-0418">Kinase</keyword>
<evidence type="ECO:0000256" key="1">
    <source>
        <dbReference type="ARBA" id="ARBA00022679"/>
    </source>
</evidence>
<keyword evidence="5" id="KW-0902">Two-component regulatory system</keyword>
<evidence type="ECO:0000256" key="2">
    <source>
        <dbReference type="ARBA" id="ARBA00022741"/>
    </source>
</evidence>
<dbReference type="PANTHER" id="PTHR43065">
    <property type="entry name" value="SENSOR HISTIDINE KINASE"/>
    <property type="match status" value="1"/>
</dbReference>
<evidence type="ECO:0000256" key="4">
    <source>
        <dbReference type="ARBA" id="ARBA00022840"/>
    </source>
</evidence>
<dbReference type="InterPro" id="IPR036890">
    <property type="entry name" value="HATPase_C_sf"/>
</dbReference>
<reference evidence="8" key="2">
    <citation type="submission" date="2022-07" db="EMBL/GenBank/DDBJ databases">
        <title>Prevotella copri.</title>
        <authorList>
            <person name="Yang C."/>
        </authorList>
    </citation>
    <scope>NUCLEOTIDE SEQUENCE</scope>
    <source>
        <strain evidence="8">HF88</strain>
    </source>
</reference>
<dbReference type="SMART" id="SM00387">
    <property type="entry name" value="HATPase_c"/>
    <property type="match status" value="1"/>
</dbReference>
<dbReference type="PROSITE" id="PS50109">
    <property type="entry name" value="HIS_KIN"/>
    <property type="match status" value="1"/>
</dbReference>
<dbReference type="PANTHER" id="PTHR43065:SF46">
    <property type="entry name" value="C4-DICARBOXYLATE TRANSPORT SENSOR PROTEIN DCTB"/>
    <property type="match status" value="1"/>
</dbReference>
<sequence>MIIIKIIYLIGGICFILGSLIYLFFRHQRRLKARAFLMREAVRNGDYAFRLPTSGLLPGERALQQALNDMQGDIARLVARHEVESWQKLTRVLTHEIMNATAPISSICQAYLSNPQIKGSEYEEGIQAIHDTSKSLTNFVDSYRKLTQLQAPVVEPLPLVSFLESIKALYPDLSWHFSLPQNATLEADHNMLRQVFINLTKNAIEAHATDIDVRMSRNDHPILLFSNNGEPIPADVAREIFIPFFTTKSSGTGIGLSLSRQMLMMQNIELGLSDNCLSGYHVTFYLEKQDTIKTTK</sequence>
<keyword evidence="2" id="KW-0547">Nucleotide-binding</keyword>
<evidence type="ECO:0000313" key="8">
    <source>
        <dbReference type="EMBL" id="MCP9502584.1"/>
    </source>
</evidence>
<evidence type="ECO:0000256" key="3">
    <source>
        <dbReference type="ARBA" id="ARBA00022777"/>
    </source>
</evidence>
<dbReference type="SUPFAM" id="SSF55874">
    <property type="entry name" value="ATPase domain of HSP90 chaperone/DNA topoisomerase II/histidine kinase"/>
    <property type="match status" value="1"/>
</dbReference>
<evidence type="ECO:0000256" key="5">
    <source>
        <dbReference type="ARBA" id="ARBA00023012"/>
    </source>
</evidence>
<keyword evidence="1" id="KW-0808">Transferase</keyword>
<feature type="transmembrane region" description="Helical" evidence="6">
    <location>
        <begin position="6"/>
        <end position="25"/>
    </location>
</feature>
<dbReference type="AlphaFoldDB" id="A0A3R6J4A3"/>
<protein>
    <submittedName>
        <fullName evidence="8">HAMP domain-containing histidine kinase</fullName>
    </submittedName>
    <submittedName>
        <fullName evidence="9">Sensor histidine kinase</fullName>
    </submittedName>
</protein>
<dbReference type="Gene3D" id="3.30.565.10">
    <property type="entry name" value="Histidine kinase-like ATPase, C-terminal domain"/>
    <property type="match status" value="1"/>
</dbReference>
<dbReference type="InterPro" id="IPR003594">
    <property type="entry name" value="HATPase_dom"/>
</dbReference>